<evidence type="ECO:0000313" key="3">
    <source>
        <dbReference type="Proteomes" id="UP000735302"/>
    </source>
</evidence>
<dbReference type="AlphaFoldDB" id="A0AAV3YLJ5"/>
<dbReference type="InterPro" id="IPR050951">
    <property type="entry name" value="Retrovirus_Pol_polyprotein"/>
</dbReference>
<feature type="domain" description="Reverse transcriptase" evidence="1">
    <location>
        <begin position="242"/>
        <end position="309"/>
    </location>
</feature>
<keyword evidence="3" id="KW-1185">Reference proteome</keyword>
<dbReference type="Proteomes" id="UP000735302">
    <property type="component" value="Unassembled WGS sequence"/>
</dbReference>
<dbReference type="InterPro" id="IPR043502">
    <property type="entry name" value="DNA/RNA_pol_sf"/>
</dbReference>
<evidence type="ECO:0000259" key="1">
    <source>
        <dbReference type="Pfam" id="PF00078"/>
    </source>
</evidence>
<dbReference type="FunFam" id="3.30.70.270:FF:000003">
    <property type="entry name" value="Transposon Ty3-G Gag-Pol polyprotein"/>
    <property type="match status" value="1"/>
</dbReference>
<proteinExistence type="predicted"/>
<gene>
    <name evidence="2" type="ORF">PoB_000952200</name>
</gene>
<dbReference type="PANTHER" id="PTHR37984:SF5">
    <property type="entry name" value="PROTEIN NYNRIN-LIKE"/>
    <property type="match status" value="1"/>
</dbReference>
<evidence type="ECO:0000313" key="2">
    <source>
        <dbReference type="EMBL" id="GFN83016.1"/>
    </source>
</evidence>
<reference evidence="2 3" key="1">
    <citation type="journal article" date="2021" name="Elife">
        <title>Chloroplast acquisition without the gene transfer in kleptoplastic sea slugs, Plakobranchus ocellatus.</title>
        <authorList>
            <person name="Maeda T."/>
            <person name="Takahashi S."/>
            <person name="Yoshida T."/>
            <person name="Shimamura S."/>
            <person name="Takaki Y."/>
            <person name="Nagai Y."/>
            <person name="Toyoda A."/>
            <person name="Suzuki Y."/>
            <person name="Arimoto A."/>
            <person name="Ishii H."/>
            <person name="Satoh N."/>
            <person name="Nishiyama T."/>
            <person name="Hasebe M."/>
            <person name="Maruyama T."/>
            <person name="Minagawa J."/>
            <person name="Obokata J."/>
            <person name="Shigenobu S."/>
        </authorList>
    </citation>
    <scope>NUCLEOTIDE SEQUENCE [LARGE SCALE GENOMIC DNA]</scope>
</reference>
<dbReference type="Pfam" id="PF00078">
    <property type="entry name" value="RVT_1"/>
    <property type="match status" value="1"/>
</dbReference>
<accession>A0AAV3YLJ5</accession>
<dbReference type="InterPro" id="IPR000477">
    <property type="entry name" value="RT_dom"/>
</dbReference>
<sequence>MKDSCLFLVVPDHAHSKSVSILLGTNNLERLFKNKPATELKDEGLQRVYQCIAHRDQLLEEQGGVLAVLLYQGHDALHIASNTWIEVPVKLRKYVSHPQTHALVERMPNPTVKELDVSPALHVLNSEKSLFISLHNTSNRTIRLVPGTQVAQMSPITVASMVDSESPVLPDVRRVHISPSGRESLQELLNEWKDVFSQNDLDLGHYDGVKHKIDLTDEHPFKQRYRRIPPHMLEEPSHLPEVMEDCFDDINLKDMFVYIDDIIVFSTTMEEHLEKLRKVFCRLRDCGLKLAPQKCELLQREISFLGYQVSEAGIHTDPGKVQKVRQWKTPRKNKELASFLGFASYYRQLVSGYNHSTTGDLSISDPPSDRALVIGLELATKGSLQIRGWMHYPLYHQAPHQCERYGMKWLTKLECINYFTDAPITQGYSAVSHQVTPLLGNLKYFEVTLVMDSNPQQKGPRYYQASCHVTNNPK</sequence>
<comment type="caution">
    <text evidence="2">The sequence shown here is derived from an EMBL/GenBank/DDBJ whole genome shotgun (WGS) entry which is preliminary data.</text>
</comment>
<name>A0AAV3YLJ5_9GAST</name>
<dbReference type="EMBL" id="BLXT01001064">
    <property type="protein sequence ID" value="GFN83016.1"/>
    <property type="molecule type" value="Genomic_DNA"/>
</dbReference>
<dbReference type="InterPro" id="IPR043128">
    <property type="entry name" value="Rev_trsase/Diguanyl_cyclase"/>
</dbReference>
<organism evidence="2 3">
    <name type="scientific">Plakobranchus ocellatus</name>
    <dbReference type="NCBI Taxonomy" id="259542"/>
    <lineage>
        <taxon>Eukaryota</taxon>
        <taxon>Metazoa</taxon>
        <taxon>Spiralia</taxon>
        <taxon>Lophotrochozoa</taxon>
        <taxon>Mollusca</taxon>
        <taxon>Gastropoda</taxon>
        <taxon>Heterobranchia</taxon>
        <taxon>Euthyneura</taxon>
        <taxon>Panpulmonata</taxon>
        <taxon>Sacoglossa</taxon>
        <taxon>Placobranchoidea</taxon>
        <taxon>Plakobranchidae</taxon>
        <taxon>Plakobranchus</taxon>
    </lineage>
</organism>
<dbReference type="Gene3D" id="3.30.70.270">
    <property type="match status" value="2"/>
</dbReference>
<dbReference type="PANTHER" id="PTHR37984">
    <property type="entry name" value="PROTEIN CBG26694"/>
    <property type="match status" value="1"/>
</dbReference>
<protein>
    <submittedName>
        <fullName evidence="2">Pol polyprotein</fullName>
    </submittedName>
</protein>
<dbReference type="SUPFAM" id="SSF56672">
    <property type="entry name" value="DNA/RNA polymerases"/>
    <property type="match status" value="1"/>
</dbReference>